<dbReference type="AlphaFoldDB" id="A0A9W6KIV8"/>
<evidence type="ECO:0000259" key="1">
    <source>
        <dbReference type="Pfam" id="PF01593"/>
    </source>
</evidence>
<dbReference type="Pfam" id="PF13450">
    <property type="entry name" value="NAD_binding_8"/>
    <property type="match status" value="1"/>
</dbReference>
<dbReference type="EMBL" id="BSFP01000027">
    <property type="protein sequence ID" value="GLL02912.1"/>
    <property type="molecule type" value="Genomic_DNA"/>
</dbReference>
<accession>A0A9W6KIV8</accession>
<proteinExistence type="predicted"/>
<feature type="domain" description="Amine oxidase" evidence="1">
    <location>
        <begin position="264"/>
        <end position="374"/>
    </location>
</feature>
<reference evidence="2" key="1">
    <citation type="journal article" date="2014" name="Int. J. Syst. Evol. Microbiol.">
        <title>Complete genome sequence of Corynebacterium casei LMG S-19264T (=DSM 44701T), isolated from a smear-ripened cheese.</title>
        <authorList>
            <consortium name="US DOE Joint Genome Institute (JGI-PGF)"/>
            <person name="Walter F."/>
            <person name="Albersmeier A."/>
            <person name="Kalinowski J."/>
            <person name="Ruckert C."/>
        </authorList>
    </citation>
    <scope>NUCLEOTIDE SEQUENCE</scope>
    <source>
        <strain evidence="2">VKM Ac-1321</strain>
    </source>
</reference>
<sequence>MNNSITIVGGGVAGLTAAIACAERGLRVTLHEAHRTLGGRARSTPGPYVANDGTHVLYSDGEPFRWLAARRLVQPFARPTVGELARLRFRRDGRLRALPPAALLRAVAHRRLTAPVDESFGDWSGRRFGPVATRAACGLVGVITYAADPGALSAAFVWERVLRATRPGRPAVRYVRGGWSAMVDRMAAHARSLGVRIATGERVDARPAGPVIVTTGLDAARTLLGDDSLRWPSGRAVLLDLGLRADRRDPFMVSDLDAGGFVERYSMPDPSLAPPGHTLVQAELPAGADEPRPAATARLEQLVDAALPGWRGRVTWRRDAFAGARTGALDRPGSSWRDRPAIERGDGVWLAGDSVAAPGMLAEVAINSARTAAGLAAVKLSVSGIDALR</sequence>
<dbReference type="InterPro" id="IPR002937">
    <property type="entry name" value="Amino_oxidase"/>
</dbReference>
<name>A0A9W6KIV8_9ACTN</name>
<dbReference type="GO" id="GO:0016491">
    <property type="term" value="F:oxidoreductase activity"/>
    <property type="evidence" value="ECO:0007669"/>
    <property type="project" value="InterPro"/>
</dbReference>
<organism evidence="2 3">
    <name type="scientific">Dactylosporangium matsuzakiense</name>
    <dbReference type="NCBI Taxonomy" id="53360"/>
    <lineage>
        <taxon>Bacteria</taxon>
        <taxon>Bacillati</taxon>
        <taxon>Actinomycetota</taxon>
        <taxon>Actinomycetes</taxon>
        <taxon>Micromonosporales</taxon>
        <taxon>Micromonosporaceae</taxon>
        <taxon>Dactylosporangium</taxon>
    </lineage>
</organism>
<dbReference type="RefSeq" id="WP_261962896.1">
    <property type="nucleotide sequence ID" value="NZ_BAAAXA010000003.1"/>
</dbReference>
<reference evidence="2" key="2">
    <citation type="submission" date="2023-01" db="EMBL/GenBank/DDBJ databases">
        <authorList>
            <person name="Sun Q."/>
            <person name="Evtushenko L."/>
        </authorList>
    </citation>
    <scope>NUCLEOTIDE SEQUENCE</scope>
    <source>
        <strain evidence="2">VKM Ac-1321</strain>
    </source>
</reference>
<dbReference type="Proteomes" id="UP001143480">
    <property type="component" value="Unassembled WGS sequence"/>
</dbReference>
<gene>
    <name evidence="2" type="ORF">GCM10017581_046540</name>
</gene>
<evidence type="ECO:0000313" key="3">
    <source>
        <dbReference type="Proteomes" id="UP001143480"/>
    </source>
</evidence>
<protein>
    <recommendedName>
        <fullName evidence="1">Amine oxidase domain-containing protein</fullName>
    </recommendedName>
</protein>
<evidence type="ECO:0000313" key="2">
    <source>
        <dbReference type="EMBL" id="GLL02912.1"/>
    </source>
</evidence>
<dbReference type="SUPFAM" id="SSF51971">
    <property type="entry name" value="Nucleotide-binding domain"/>
    <property type="match status" value="1"/>
</dbReference>
<keyword evidence="3" id="KW-1185">Reference proteome</keyword>
<dbReference type="PANTHER" id="PTHR43734">
    <property type="entry name" value="PHYTOENE DESATURASE"/>
    <property type="match status" value="1"/>
</dbReference>
<dbReference type="Gene3D" id="3.50.50.60">
    <property type="entry name" value="FAD/NAD(P)-binding domain"/>
    <property type="match status" value="1"/>
</dbReference>
<dbReference type="PANTHER" id="PTHR43734:SF1">
    <property type="entry name" value="PHYTOENE DESATURASE"/>
    <property type="match status" value="1"/>
</dbReference>
<dbReference type="Gene3D" id="1.10.3110.10">
    <property type="entry name" value="protoporphyrinogen ix oxidase, domain 3"/>
    <property type="match status" value="1"/>
</dbReference>
<dbReference type="Pfam" id="PF01593">
    <property type="entry name" value="Amino_oxidase"/>
    <property type="match status" value="1"/>
</dbReference>
<comment type="caution">
    <text evidence="2">The sequence shown here is derived from an EMBL/GenBank/DDBJ whole genome shotgun (WGS) entry which is preliminary data.</text>
</comment>
<dbReference type="InterPro" id="IPR036188">
    <property type="entry name" value="FAD/NAD-bd_sf"/>
</dbReference>
<dbReference type="Gene3D" id="3.90.660.20">
    <property type="entry name" value="Protoporphyrinogen oxidase, mitochondrial, domain 2"/>
    <property type="match status" value="1"/>
</dbReference>